<sequence length="654" mass="73850">MTRKDPLPLSEEWTDPDVYVDSLLNFATSSILFRNLCGGVHILDFLTREPDLYTSLLPEDWRNFFDQHDMHDILYLFLREDIRSIGHADQAPPTENGHGQDDENKWKGGLLPPQSLLDYIHDIRRLSLRREFNAPAHYPKEPTIPRRLAVGMKTKKRHEVEYFSRYVDSLTARVSEQRGEDVSHIVDFGSGQNYLGRTLASSPYNKHIIAIERKHEYISGARGMDVSAKLVKKEKVIRRRESLPQRKRSKPSVNPPGEEMQESCDACIDVPKTTADIVNENGNEDENGEFTVINVFRGIDLEPNELAGPQTRNQEKPVAADEEETSLKGAIDYIEHDIQDGYLEPIIKSVIAPDNAEARSDSQRSFAAAITSCNKKPIDARVMVVSLHSCGNLVHHGVRSLVLNPSVVAVAMIGCCYNLMTERLGPATYKLPVLRSLHPRLAETGKAYDPHGFPMSRRLETFSHGSGTGMKLNITARMMAVQAPYNWGKEDSEGFFTRHFYRALLQRILLDREVVPKPTIPASPYDADLDSSGGTALIVGSLRKSAFTSFSAYVHAALAKLIRHPQYGEKIKEKMADISEEEISRYETEYWPAKKNLSVTWSLMAFSAGVVEAIIVVDRWQFLREHSSIKDCWVEPVFEYSESPRNLVVVGVKE</sequence>
<keyword evidence="4" id="KW-1185">Reference proteome</keyword>
<dbReference type="STRING" id="5098.A0A507QU52"/>
<proteinExistence type="predicted"/>
<dbReference type="PANTHER" id="PTHR12496:SF0">
    <property type="entry name" value="METHYLTRANSFERASE DOMAIN-CONTAINING PROTEIN"/>
    <property type="match status" value="1"/>
</dbReference>
<dbReference type="Pfam" id="PF13679">
    <property type="entry name" value="Methyltransf_32"/>
    <property type="match status" value="1"/>
</dbReference>
<evidence type="ECO:0000259" key="2">
    <source>
        <dbReference type="Pfam" id="PF13679"/>
    </source>
</evidence>
<reference evidence="3 4" key="1">
    <citation type="submission" date="2019-06" db="EMBL/GenBank/DDBJ databases">
        <title>Wine fermentation using esterase from Monascus purpureus.</title>
        <authorList>
            <person name="Geng C."/>
            <person name="Zhang Y."/>
        </authorList>
    </citation>
    <scope>NUCLEOTIDE SEQUENCE [LARGE SCALE GENOMIC DNA]</scope>
    <source>
        <strain evidence="3">HQ1</strain>
    </source>
</reference>
<feature type="region of interest" description="Disordered" evidence="1">
    <location>
        <begin position="238"/>
        <end position="263"/>
    </location>
</feature>
<evidence type="ECO:0000256" key="1">
    <source>
        <dbReference type="SAM" id="MobiDB-lite"/>
    </source>
</evidence>
<protein>
    <recommendedName>
        <fullName evidence="2">Methyltransferase domain-containing protein</fullName>
    </recommendedName>
</protein>
<dbReference type="InterPro" id="IPR025714">
    <property type="entry name" value="Methyltranfer_dom"/>
</dbReference>
<dbReference type="PANTHER" id="PTHR12496">
    <property type="entry name" value="CGI-41 METHYLTRANSFERASE"/>
    <property type="match status" value="1"/>
</dbReference>
<comment type="caution">
    <text evidence="3">The sequence shown here is derived from an EMBL/GenBank/DDBJ whole genome shotgun (WGS) entry which is preliminary data.</text>
</comment>
<dbReference type="OrthoDB" id="10258156at2759"/>
<evidence type="ECO:0000313" key="3">
    <source>
        <dbReference type="EMBL" id="TQB71505.1"/>
    </source>
</evidence>
<gene>
    <name evidence="3" type="ORF">MPDQ_007544</name>
</gene>
<organism evidence="3 4">
    <name type="scientific">Monascus purpureus</name>
    <name type="common">Red mold</name>
    <name type="synonym">Monascus anka</name>
    <dbReference type="NCBI Taxonomy" id="5098"/>
    <lineage>
        <taxon>Eukaryota</taxon>
        <taxon>Fungi</taxon>
        <taxon>Dikarya</taxon>
        <taxon>Ascomycota</taxon>
        <taxon>Pezizomycotina</taxon>
        <taxon>Eurotiomycetes</taxon>
        <taxon>Eurotiomycetidae</taxon>
        <taxon>Eurotiales</taxon>
        <taxon>Aspergillaceae</taxon>
        <taxon>Monascus</taxon>
    </lineage>
</organism>
<name>A0A507QU52_MONPU</name>
<dbReference type="EMBL" id="VIFY01000080">
    <property type="protein sequence ID" value="TQB71505.1"/>
    <property type="molecule type" value="Genomic_DNA"/>
</dbReference>
<accession>A0A507QU52</accession>
<feature type="domain" description="Methyltransferase" evidence="2">
    <location>
        <begin position="155"/>
        <end position="422"/>
    </location>
</feature>
<evidence type="ECO:0000313" key="4">
    <source>
        <dbReference type="Proteomes" id="UP000319663"/>
    </source>
</evidence>
<dbReference type="AlphaFoldDB" id="A0A507QU52"/>
<dbReference type="InterPro" id="IPR052220">
    <property type="entry name" value="METTL25"/>
</dbReference>
<feature type="region of interest" description="Disordered" evidence="1">
    <location>
        <begin position="87"/>
        <end position="106"/>
    </location>
</feature>
<dbReference type="Proteomes" id="UP000319663">
    <property type="component" value="Unassembled WGS sequence"/>
</dbReference>